<accession>A0A9P1DV92</accession>
<evidence type="ECO:0000256" key="1">
    <source>
        <dbReference type="ARBA" id="ARBA00022574"/>
    </source>
</evidence>
<dbReference type="EMBL" id="CAMXCT020006532">
    <property type="protein sequence ID" value="CAL1168843.1"/>
    <property type="molecule type" value="Genomic_DNA"/>
</dbReference>
<dbReference type="InterPro" id="IPR036322">
    <property type="entry name" value="WD40_repeat_dom_sf"/>
</dbReference>
<feature type="compositionally biased region" description="Low complexity" evidence="4">
    <location>
        <begin position="769"/>
        <end position="784"/>
    </location>
</feature>
<evidence type="ECO:0000256" key="2">
    <source>
        <dbReference type="ARBA" id="ARBA00022737"/>
    </source>
</evidence>
<feature type="compositionally biased region" description="Polar residues" evidence="4">
    <location>
        <begin position="742"/>
        <end position="760"/>
    </location>
</feature>
<evidence type="ECO:0000256" key="3">
    <source>
        <dbReference type="PROSITE-ProRule" id="PRU00221"/>
    </source>
</evidence>
<dbReference type="PANTHER" id="PTHR13720">
    <property type="entry name" value="WD-40 REPEAT PROTEIN"/>
    <property type="match status" value="1"/>
</dbReference>
<dbReference type="SMART" id="SM00320">
    <property type="entry name" value="WD40"/>
    <property type="match status" value="6"/>
</dbReference>
<dbReference type="Pfam" id="PF23414">
    <property type="entry name" value="Beta-prop_EML_2"/>
    <property type="match status" value="1"/>
</dbReference>
<feature type="domain" description="EML-like second beta-propeller" evidence="5">
    <location>
        <begin position="441"/>
        <end position="720"/>
    </location>
</feature>
<evidence type="ECO:0000259" key="5">
    <source>
        <dbReference type="Pfam" id="PF23414"/>
    </source>
</evidence>
<evidence type="ECO:0000256" key="4">
    <source>
        <dbReference type="SAM" id="MobiDB-lite"/>
    </source>
</evidence>
<dbReference type="PROSITE" id="PS50294">
    <property type="entry name" value="WD_REPEATS_REGION"/>
    <property type="match status" value="1"/>
</dbReference>
<evidence type="ECO:0000313" key="8">
    <source>
        <dbReference type="EMBL" id="CAL4802780.1"/>
    </source>
</evidence>
<dbReference type="SUPFAM" id="SSF69322">
    <property type="entry name" value="Tricorn protease domain 2"/>
    <property type="match status" value="1"/>
</dbReference>
<dbReference type="Gene3D" id="2.130.10.10">
    <property type="entry name" value="YVTN repeat-like/Quinoprotein amine dehydrogenase"/>
    <property type="match status" value="2"/>
</dbReference>
<dbReference type="InterPro" id="IPR001680">
    <property type="entry name" value="WD40_rpt"/>
</dbReference>
<keyword evidence="9" id="KW-1185">Reference proteome</keyword>
<protein>
    <submittedName>
        <fullName evidence="8">Echinoderm microtubule-associated protein-like 4</fullName>
    </submittedName>
</protein>
<dbReference type="InterPro" id="IPR050630">
    <property type="entry name" value="WD_repeat_EMAP"/>
</dbReference>
<dbReference type="EMBL" id="CAMXCT010006532">
    <property type="protein sequence ID" value="CAI4015468.1"/>
    <property type="molecule type" value="Genomic_DNA"/>
</dbReference>
<dbReference type="PROSITE" id="PS50082">
    <property type="entry name" value="WD_REPEATS_2"/>
    <property type="match status" value="1"/>
</dbReference>
<name>A0A9P1DV92_9DINO</name>
<keyword evidence="2" id="KW-0677">Repeat</keyword>
<feature type="region of interest" description="Disordered" evidence="4">
    <location>
        <begin position="726"/>
        <end position="826"/>
    </location>
</feature>
<dbReference type="OrthoDB" id="47802at2759"/>
<dbReference type="InterPro" id="IPR055442">
    <property type="entry name" value="Beta-prop_EML-like_2nd"/>
</dbReference>
<dbReference type="SUPFAM" id="SSF50978">
    <property type="entry name" value="WD40 repeat-like"/>
    <property type="match status" value="1"/>
</dbReference>
<comment type="caution">
    <text evidence="6">The sequence shown here is derived from an EMBL/GenBank/DDBJ whole genome shotgun (WGS) entry which is preliminary data.</text>
</comment>
<reference evidence="6" key="1">
    <citation type="submission" date="2022-10" db="EMBL/GenBank/DDBJ databases">
        <authorList>
            <person name="Chen Y."/>
            <person name="Dougan E. K."/>
            <person name="Chan C."/>
            <person name="Rhodes N."/>
            <person name="Thang M."/>
        </authorList>
    </citation>
    <scope>NUCLEOTIDE SEQUENCE</scope>
</reference>
<organism evidence="6">
    <name type="scientific">Cladocopium goreaui</name>
    <dbReference type="NCBI Taxonomy" id="2562237"/>
    <lineage>
        <taxon>Eukaryota</taxon>
        <taxon>Sar</taxon>
        <taxon>Alveolata</taxon>
        <taxon>Dinophyceae</taxon>
        <taxon>Suessiales</taxon>
        <taxon>Symbiodiniaceae</taxon>
        <taxon>Cladocopium</taxon>
    </lineage>
</organism>
<proteinExistence type="predicted"/>
<keyword evidence="1 3" id="KW-0853">WD repeat</keyword>
<dbReference type="PANTHER" id="PTHR13720:SF33">
    <property type="entry name" value="HELP DOMAIN-CONTAINING PROTEIN"/>
    <property type="match status" value="1"/>
</dbReference>
<evidence type="ECO:0000313" key="6">
    <source>
        <dbReference type="EMBL" id="CAI4015468.1"/>
    </source>
</evidence>
<evidence type="ECO:0000313" key="7">
    <source>
        <dbReference type="EMBL" id="CAL1168843.1"/>
    </source>
</evidence>
<dbReference type="Proteomes" id="UP001152797">
    <property type="component" value="Unassembled WGS sequence"/>
</dbReference>
<gene>
    <name evidence="6" type="ORF">C1SCF055_LOCUS40292</name>
</gene>
<feature type="repeat" description="WD" evidence="3">
    <location>
        <begin position="572"/>
        <end position="613"/>
    </location>
</feature>
<dbReference type="EMBL" id="CAMXCT030006532">
    <property type="protein sequence ID" value="CAL4802780.1"/>
    <property type="molecule type" value="Genomic_DNA"/>
</dbReference>
<evidence type="ECO:0000313" key="9">
    <source>
        <dbReference type="Proteomes" id="UP001152797"/>
    </source>
</evidence>
<reference evidence="7" key="2">
    <citation type="submission" date="2024-04" db="EMBL/GenBank/DDBJ databases">
        <authorList>
            <person name="Chen Y."/>
            <person name="Shah S."/>
            <person name="Dougan E. K."/>
            <person name="Thang M."/>
            <person name="Chan C."/>
        </authorList>
    </citation>
    <scope>NUCLEOTIDE SEQUENCE [LARGE SCALE GENOMIC DNA]</scope>
</reference>
<dbReference type="Pfam" id="PF00400">
    <property type="entry name" value="WD40"/>
    <property type="match status" value="2"/>
</dbReference>
<dbReference type="AlphaFoldDB" id="A0A9P1DV92"/>
<sequence length="1176" mass="124116">MAVRASSRSTTGTSGSQRLFGKASLVGNTVRAKIGGRVTALAIPSSEAAKLERAGQDATAHRKLQAVPDYALELEHVYGYTEGCQNVISTGRGSYCYTASSLGVLWDEESQNQRFLQGHTAEVTAIAYSSSTQLIATGQKFVGNKSSGIRVWSVDQPGPVKEKFQILGHNQSVYSLAFSADGRWLFSMAAEERKGSKGSSGRSNELTATTSPLCAWRLDDAKLKAGLQPRASHLRLAMKEKVRLVPHPEESNRLLAFGGRAAYFITCDWAAKDVSQRATWNSPSPPDGAGLAFYGFSAGCFIPGEDNLVVLGVPGGVFVIDALESGPVCRYGLPLENLEVRFLLPLPSGHLLCGGSGGCLILLEPELSSAAALCTAEVVQIAGVGATDFAAATVTQGTTQGMELVAGAMNGSLLKLRLDIETRQCSGELLQQSPSGMAEVRALAVNPSAPKNLAVADSSGVVFFYDLEKRKMVSLGGPFPGAISSMAWHPLGQFLVLGLEAGNLHGLILEGGNITEQEIKHLLSDPSEVTALQFSPAGNWLAVGHRDGQVQVLAVPSSSLSPTYSPIQYRLLPGNASAIMALQFTKDGTSVASNARDGAVLCWEVETGKVLVSNFSAETWFGDGHRFGLTISWAMWGAWSRDSYRSSAAVLGESHGTLRLLATGDVDGLVRLQRFPVPVPDALSKDFYAHTSRVADLAWAGPDRLVTAGMGSCALIQWRLISQRRSDDSARAGPSPKAASPRQPQSPKTVSASMRSTGSTDAAPPSRVSNTSTATATARSKSPAKPAGRPKARVSSPQRSPSPRGARGRTPSRSARSSQGSSSMDPAKVRLAAKLAQPAKPPSRFKEVSVQTDSVASPVYLAAPPAYAGRFIAIDRSFAASQKASKAYLLQLGPRCIADVFEAQFGRAFAAAFATCAALTRTGCLGLNRSEMLKVLVSQAQESSLDTFDTSASRTGVQDLFSSARKTATWIWLVMIISIPSTPCGGVRSITPVPCYVTPKVAADRPADLMLRIVAGNDYSSVIAVADVYLHRPPFSLDRAVAYGTTADGIMQELFSMPPGWGVLRAGGGTLLWLSLKQDCGGQPSARRDLSGVALQLVIPAGKDLDGGKVPPVASGTGKWAVASSTARPLAAEEGMLRMGMGELQLSLESKMDEILKAWLGIVQDHGTTSATSLSL</sequence>
<feature type="compositionally biased region" description="Low complexity" evidence="4">
    <location>
        <begin position="793"/>
        <end position="823"/>
    </location>
</feature>
<dbReference type="InterPro" id="IPR015943">
    <property type="entry name" value="WD40/YVTN_repeat-like_dom_sf"/>
</dbReference>